<evidence type="ECO:0008006" key="3">
    <source>
        <dbReference type="Google" id="ProtNLM"/>
    </source>
</evidence>
<proteinExistence type="predicted"/>
<dbReference type="AlphaFoldDB" id="A0A3N9UCM1"/>
<reference evidence="1 2" key="1">
    <citation type="journal article" date="2013" name="J. Microbiol.">
        <title>Lysinibacillus chungkukjangi sp. nov., isolated from Chungkukjang, Korean fermented soybean food.</title>
        <authorList>
            <person name="Kim S.J."/>
            <person name="Jang Y.H."/>
            <person name="Hamada M."/>
            <person name="Ahn J.H."/>
            <person name="Weon H.Y."/>
            <person name="Suzuki K."/>
            <person name="Whang K.S."/>
            <person name="Kwon S.W."/>
        </authorList>
    </citation>
    <scope>NUCLEOTIDE SEQUENCE [LARGE SCALE GENOMIC DNA]</scope>
    <source>
        <strain evidence="1 2">MCCC 1A12701</strain>
    </source>
</reference>
<dbReference type="RefSeq" id="WP_124765195.1">
    <property type="nucleotide sequence ID" value="NZ_JAFBDY010000010.1"/>
</dbReference>
<dbReference type="PANTHER" id="PTHR43175">
    <property type="entry name" value="CARBONIC ANHYDRASE"/>
    <property type="match status" value="1"/>
</dbReference>
<gene>
    <name evidence="1" type="ORF">EBB45_12465</name>
</gene>
<organism evidence="1 2">
    <name type="scientific">Lysinibacillus composti</name>
    <dbReference type="NCBI Taxonomy" id="720633"/>
    <lineage>
        <taxon>Bacteria</taxon>
        <taxon>Bacillati</taxon>
        <taxon>Bacillota</taxon>
        <taxon>Bacilli</taxon>
        <taxon>Bacillales</taxon>
        <taxon>Bacillaceae</taxon>
        <taxon>Lysinibacillus</taxon>
    </lineage>
</organism>
<sequence>METADKNKITLYVLDFDVEIDDLIEENQKMNTESSIVLHTGPIGSPFDDIMRSIIIAVYRYNVAEIVIVSSLYHNKEKSLWTGYSEECQREVQEKVHTLNYLFEHCKPEFVENNINEWFAGGEARTDRAQNTVRVIRQHPLIPSDVKITEISILKEKEAVLQ</sequence>
<dbReference type="GO" id="GO:0004089">
    <property type="term" value="F:carbonate dehydratase activity"/>
    <property type="evidence" value="ECO:0007669"/>
    <property type="project" value="InterPro"/>
</dbReference>
<dbReference type="OrthoDB" id="9792260at2"/>
<dbReference type="EMBL" id="RRCT01000011">
    <property type="protein sequence ID" value="RQW74169.1"/>
    <property type="molecule type" value="Genomic_DNA"/>
</dbReference>
<keyword evidence="2" id="KW-1185">Reference proteome</keyword>
<accession>A0A3N9UCM1</accession>
<protein>
    <recommendedName>
        <fullName evidence="3">Carbonic anhydrase</fullName>
    </recommendedName>
</protein>
<evidence type="ECO:0000313" key="1">
    <source>
        <dbReference type="EMBL" id="RQW74169.1"/>
    </source>
</evidence>
<dbReference type="PANTHER" id="PTHR43175:SF1">
    <property type="entry name" value="CARBONIC ANHYDRASE-LIKE PROTEIN YBCF-RELATED"/>
    <property type="match status" value="1"/>
</dbReference>
<dbReference type="InterPro" id="IPR001765">
    <property type="entry name" value="Carbonic_anhydrase"/>
</dbReference>
<evidence type="ECO:0000313" key="2">
    <source>
        <dbReference type="Proteomes" id="UP000274033"/>
    </source>
</evidence>
<name>A0A3N9UCM1_9BACI</name>
<comment type="caution">
    <text evidence="1">The sequence shown here is derived from an EMBL/GenBank/DDBJ whole genome shotgun (WGS) entry which is preliminary data.</text>
</comment>
<dbReference type="Proteomes" id="UP000274033">
    <property type="component" value="Unassembled WGS sequence"/>
</dbReference>
<dbReference type="GO" id="GO:0008270">
    <property type="term" value="F:zinc ion binding"/>
    <property type="evidence" value="ECO:0007669"/>
    <property type="project" value="InterPro"/>
</dbReference>